<evidence type="ECO:0000259" key="2">
    <source>
        <dbReference type="Pfam" id="PF08450"/>
    </source>
</evidence>
<proteinExistence type="predicted"/>
<sequence length="304" mass="31238">MRFSSALTAIVSLTAPLVSAAVIQRQAAPVTVYKFSSGAVWAEGLAARSNGQLIVSFFDKAELWTLDPSTKKATKLASIAGSTCTGAITEISPDVFAGVVGQFSFAGGNKPGSWSVWKADFTGATPQVSILKAIPEAGMLNGITTLGNDTLLVADALKGSVYRLSVSTGAYSVAIQDATMTPPAGGAMGIDGIRYANGFIYYTNVFKNTFHKAAVDMTGKLMGAISTIWSNNSSDDLAIGSDGAAYVAAAGKNQIVKVTADNKVSTVASAQSPTTVVFGRGATDMNTLYIATSSGSILSVPVTM</sequence>
<organism evidence="3 4">
    <name type="scientific">Patellaria atrata CBS 101060</name>
    <dbReference type="NCBI Taxonomy" id="1346257"/>
    <lineage>
        <taxon>Eukaryota</taxon>
        <taxon>Fungi</taxon>
        <taxon>Dikarya</taxon>
        <taxon>Ascomycota</taxon>
        <taxon>Pezizomycotina</taxon>
        <taxon>Dothideomycetes</taxon>
        <taxon>Dothideomycetes incertae sedis</taxon>
        <taxon>Patellariales</taxon>
        <taxon>Patellariaceae</taxon>
        <taxon>Patellaria</taxon>
    </lineage>
</organism>
<dbReference type="EMBL" id="MU006103">
    <property type="protein sequence ID" value="KAF2836480.1"/>
    <property type="molecule type" value="Genomic_DNA"/>
</dbReference>
<dbReference type="Gene3D" id="2.120.10.30">
    <property type="entry name" value="TolB, C-terminal domain"/>
    <property type="match status" value="1"/>
</dbReference>
<name>A0A9P4S796_9PEZI</name>
<gene>
    <name evidence="3" type="ORF">M501DRAFT_939684</name>
</gene>
<evidence type="ECO:0000256" key="1">
    <source>
        <dbReference type="SAM" id="SignalP"/>
    </source>
</evidence>
<accession>A0A9P4S796</accession>
<reference evidence="3" key="1">
    <citation type="journal article" date="2020" name="Stud. Mycol.">
        <title>101 Dothideomycetes genomes: a test case for predicting lifestyles and emergence of pathogens.</title>
        <authorList>
            <person name="Haridas S."/>
            <person name="Albert R."/>
            <person name="Binder M."/>
            <person name="Bloem J."/>
            <person name="Labutti K."/>
            <person name="Salamov A."/>
            <person name="Andreopoulos B."/>
            <person name="Baker S."/>
            <person name="Barry K."/>
            <person name="Bills G."/>
            <person name="Bluhm B."/>
            <person name="Cannon C."/>
            <person name="Castanera R."/>
            <person name="Culley D."/>
            <person name="Daum C."/>
            <person name="Ezra D."/>
            <person name="Gonzalez J."/>
            <person name="Henrissat B."/>
            <person name="Kuo A."/>
            <person name="Liang C."/>
            <person name="Lipzen A."/>
            <person name="Lutzoni F."/>
            <person name="Magnuson J."/>
            <person name="Mondo S."/>
            <person name="Nolan M."/>
            <person name="Ohm R."/>
            <person name="Pangilinan J."/>
            <person name="Park H.-J."/>
            <person name="Ramirez L."/>
            <person name="Alfaro M."/>
            <person name="Sun H."/>
            <person name="Tritt A."/>
            <person name="Yoshinaga Y."/>
            <person name="Zwiers L.-H."/>
            <person name="Turgeon B."/>
            <person name="Goodwin S."/>
            <person name="Spatafora J."/>
            <person name="Crous P."/>
            <person name="Grigoriev I."/>
        </authorList>
    </citation>
    <scope>NUCLEOTIDE SEQUENCE</scope>
    <source>
        <strain evidence="3">CBS 101060</strain>
    </source>
</reference>
<dbReference type="Proteomes" id="UP000799429">
    <property type="component" value="Unassembled WGS sequence"/>
</dbReference>
<evidence type="ECO:0000313" key="3">
    <source>
        <dbReference type="EMBL" id="KAF2836480.1"/>
    </source>
</evidence>
<dbReference type="SUPFAM" id="SSF63829">
    <property type="entry name" value="Calcium-dependent phosphotriesterase"/>
    <property type="match status" value="1"/>
</dbReference>
<comment type="caution">
    <text evidence="3">The sequence shown here is derived from an EMBL/GenBank/DDBJ whole genome shotgun (WGS) entry which is preliminary data.</text>
</comment>
<dbReference type="InterPro" id="IPR013658">
    <property type="entry name" value="SGL"/>
</dbReference>
<keyword evidence="1" id="KW-0732">Signal</keyword>
<dbReference type="OrthoDB" id="9977941at2759"/>
<dbReference type="InterPro" id="IPR052998">
    <property type="entry name" value="Hetero-Diels-Alderase-like"/>
</dbReference>
<protein>
    <recommendedName>
        <fullName evidence="2">SMP-30/Gluconolactonase/LRE-like region domain-containing protein</fullName>
    </recommendedName>
</protein>
<dbReference type="AlphaFoldDB" id="A0A9P4S796"/>
<keyword evidence="4" id="KW-1185">Reference proteome</keyword>
<feature type="signal peptide" evidence="1">
    <location>
        <begin position="1"/>
        <end position="20"/>
    </location>
</feature>
<feature type="domain" description="SMP-30/Gluconolactonase/LRE-like region" evidence="2">
    <location>
        <begin position="50"/>
        <end position="293"/>
    </location>
</feature>
<dbReference type="InterPro" id="IPR011042">
    <property type="entry name" value="6-blade_b-propeller_TolB-like"/>
</dbReference>
<dbReference type="PANTHER" id="PTHR42060:SF1">
    <property type="entry name" value="NHL REPEAT-CONTAINING PROTEIN"/>
    <property type="match status" value="1"/>
</dbReference>
<evidence type="ECO:0000313" key="4">
    <source>
        <dbReference type="Proteomes" id="UP000799429"/>
    </source>
</evidence>
<dbReference type="Pfam" id="PF08450">
    <property type="entry name" value="SGL"/>
    <property type="match status" value="1"/>
</dbReference>
<dbReference type="PANTHER" id="PTHR42060">
    <property type="entry name" value="NHL REPEAT-CONTAINING PROTEIN-RELATED"/>
    <property type="match status" value="1"/>
</dbReference>
<feature type="chain" id="PRO_5040487562" description="SMP-30/Gluconolactonase/LRE-like region domain-containing protein" evidence="1">
    <location>
        <begin position="21"/>
        <end position="304"/>
    </location>
</feature>